<protein>
    <recommendedName>
        <fullName evidence="2">Transglycosylase SLT domain-containing protein</fullName>
    </recommendedName>
</protein>
<keyword evidence="1" id="KW-0175">Coiled coil</keyword>
<dbReference type="InterPro" id="IPR038765">
    <property type="entry name" value="Papain-like_cys_pep_sf"/>
</dbReference>
<dbReference type="EMBL" id="LEKT01000023">
    <property type="protein sequence ID" value="KMO86425.1"/>
    <property type="molecule type" value="Genomic_DNA"/>
</dbReference>
<reference evidence="3 4" key="1">
    <citation type="submission" date="2015-06" db="EMBL/GenBank/DDBJ databases">
        <title>Draft genome sequence of beer spoilage bacterium Megasphaera cerevisiae type strain 20462.</title>
        <authorList>
            <person name="Kutumbaka K."/>
            <person name="Pasmowitz J."/>
            <person name="Mategko J."/>
            <person name="Reyes D."/>
            <person name="Friedrich A."/>
            <person name="Han S."/>
            <person name="Martens-Habbena W."/>
            <person name="Neal-McKinney J."/>
            <person name="Janagama H.K."/>
            <person name="Nadala C."/>
            <person name="Samadpour M."/>
        </authorList>
    </citation>
    <scope>NUCLEOTIDE SEQUENCE [LARGE SCALE GENOMIC DNA]</scope>
    <source>
        <strain evidence="3 4">DSM 20462</strain>
    </source>
</reference>
<dbReference type="Gene3D" id="3.90.1720.10">
    <property type="entry name" value="endopeptidase domain like (from Nostoc punctiforme)"/>
    <property type="match status" value="1"/>
</dbReference>
<gene>
    <name evidence="3" type="ORF">AB840_08135</name>
</gene>
<dbReference type="CDD" id="cd00254">
    <property type="entry name" value="LT-like"/>
    <property type="match status" value="1"/>
</dbReference>
<dbReference type="SUPFAM" id="SSF53955">
    <property type="entry name" value="Lysozyme-like"/>
    <property type="match status" value="1"/>
</dbReference>
<dbReference type="Proteomes" id="UP000036503">
    <property type="component" value="Unassembled WGS sequence"/>
</dbReference>
<name>A0A0J6WSD5_9FIRM</name>
<dbReference type="PATRIC" id="fig|1122219.3.peg.1315"/>
<sequence length="1586" mass="168444">MAANDVQINIIGKDQATGAFQSVLQSAEKTSRGVQGLGTGVGSLNTSFRDAQSSALSFDSVLASAGGYAMAIAGVQGLGEALHATVGEAIDFYTTMQTGSISLAGSLISMGQLNGQDLTWNQSLLMSKKLMSDLSDQALVTGASTKEISDVFRGMIPNALNAGMTLDQTLKLAGTLTTTGKAMGLNGNILMRDVQDLISGKNVERTKLGALLGITGEDIAQAKQSAGGLFDFLSKRLQGEMQANQKYLESFEGRWNHLKESIARVGGVGLDTTFKAATDEMAAIANQFVKVNNETHQVEFVNPDMIEKVQAAGQVVMNFGGQVKEFANDIKGIAIPALTGLGVGIDFVSQHAAIMGEVLIGTWVARKLNTYVVDYQNAIHGAAEAQTFLGRAVIDTRNKVMEETAAMQAQRAAYLQKAQESMASIAVASTPVYGNTKNIANEIALEAQLGRQVTNTAAAEAGKMVAINTARNAFEGANAALLAGERELAIKILESNTTMEARGIAAGTMSARATQAIQLIQMGETELAQKILVTNAALDWQGNAAVSSAAKVTEGATAGKLAQAELAAVTNTTTGATIGAGIQAETMGNKMVTAGNVAKTAVGKLGTAIFALSGGWIGVAIATTLAAVELDKYMSRLKDYNKNHTFQGIDGKYYTYTQDGQVAPAMDPNGSIFGDGHGNGYATWNPGASGMGAAGPTDIPGDDVKQSILDQELAYEEQKHQEEIQKAADEQKQQQEKWLEIQKNLANDPQYQKTQQEIEDMMRQVTGKYDGEGSGKKTAAEKAAEKAAKEAAHQAQQIAEANHQYAETIKQNAQKIQQANEKIAGILASEDEKLLQYNGTQLDIDLAKNKKDWMDLAKQIHGAAVNLKTLSFSTASHTTMGGGLGAQLYSLAASKDGMPYLLGGDGISATDCGKLFVDGVAQATGVTIGRTVDNIEDYAKSNGAWHPAGDGYVPQVGDGVVVLDGGHIVMSNGRGGYVGANSSTGVVEKDSVTDDFGQPVGYVSVSQLFPNYDNSSAPVQPSISQDTAMLQGQSPEVQALVHAAQETSSDIGLILAIAMRESGGDTLSGINMAPNGGMMQVTEQSASDYGINDIYPQWRDDMEQNALAGIYILSHKIAEQGGDVWAGVKAYNGSGPAADEYESQVQGNYNSLGADDAINLAPTSFTRYAPPGTQEGLDKNNRIKTLADQKAYQDWAIRYRKQQEETSVMMNNLELTDAPDGREAAIQTQGQAEINANNDKWKDYYKASGDEQASRAYLNALNLKSVDETNTKLRDNRSAEYDEQKQHLTSLGYLQRSYQRDIDEQQQAALQNFISTQKQELAEMQLTTAEKTKLEQSLYENQKSLDTLMAKTSWSGGLASLQQEMRSYSQDIGSAMTEGWNNITGSMEGAFSNLLTENKSFAERMKNLYISIGNEILNTTMKIIMQGLIMNSVMKAMGSGTSFNFGSVLSSMGISGNVGGTSLGLDTEWSSGLSMVGSFASGGTVPSGYALVGENGAELIYNKTPGYVYNARETSDILGKVANGQDAGSSSGAHSVNMTLVNKSGQNLQVSNPSVSFNGTKLVASAVIDIVKNNRYGVRTMLKGMV</sequence>
<organism evidence="3 4">
    <name type="scientific">Megasphaera cerevisiae DSM 20462</name>
    <dbReference type="NCBI Taxonomy" id="1122219"/>
    <lineage>
        <taxon>Bacteria</taxon>
        <taxon>Bacillati</taxon>
        <taxon>Bacillota</taxon>
        <taxon>Negativicutes</taxon>
        <taxon>Veillonellales</taxon>
        <taxon>Veillonellaceae</taxon>
        <taxon>Megasphaera</taxon>
    </lineage>
</organism>
<evidence type="ECO:0000313" key="4">
    <source>
        <dbReference type="Proteomes" id="UP000036503"/>
    </source>
</evidence>
<dbReference type="OrthoDB" id="1698671at2"/>
<evidence type="ECO:0000259" key="2">
    <source>
        <dbReference type="Pfam" id="PF01464"/>
    </source>
</evidence>
<feature type="coiled-coil region" evidence="1">
    <location>
        <begin position="784"/>
        <end position="822"/>
    </location>
</feature>
<dbReference type="InterPro" id="IPR023346">
    <property type="entry name" value="Lysozyme-like_dom_sf"/>
</dbReference>
<dbReference type="Gene3D" id="1.10.530.10">
    <property type="match status" value="1"/>
</dbReference>
<feature type="domain" description="Transglycosylase SLT" evidence="2">
    <location>
        <begin position="1043"/>
        <end position="1142"/>
    </location>
</feature>
<dbReference type="RefSeq" id="WP_048514339.1">
    <property type="nucleotide sequence ID" value="NZ_FUXD01000012.1"/>
</dbReference>
<dbReference type="InParanoid" id="A0A0J6WSD5"/>
<evidence type="ECO:0000256" key="1">
    <source>
        <dbReference type="SAM" id="Coils"/>
    </source>
</evidence>
<dbReference type="SUPFAM" id="SSF54001">
    <property type="entry name" value="Cysteine proteinases"/>
    <property type="match status" value="1"/>
</dbReference>
<keyword evidence="4" id="KW-1185">Reference proteome</keyword>
<dbReference type="Pfam" id="PF01464">
    <property type="entry name" value="SLT"/>
    <property type="match status" value="1"/>
</dbReference>
<dbReference type="InterPro" id="IPR008258">
    <property type="entry name" value="Transglycosylase_SLT_dom_1"/>
</dbReference>
<comment type="caution">
    <text evidence="3">The sequence shown here is derived from an EMBL/GenBank/DDBJ whole genome shotgun (WGS) entry which is preliminary data.</text>
</comment>
<accession>A0A0J6WSD5</accession>
<proteinExistence type="predicted"/>
<evidence type="ECO:0000313" key="3">
    <source>
        <dbReference type="EMBL" id="KMO86425.1"/>
    </source>
</evidence>